<name>A0AAV4VZ53_CAEEX</name>
<dbReference type="EMBL" id="BPLR01015280">
    <property type="protein sequence ID" value="GIY74969.1"/>
    <property type="molecule type" value="Genomic_DNA"/>
</dbReference>
<organism evidence="1 2">
    <name type="scientific">Caerostris extrusa</name>
    <name type="common">Bark spider</name>
    <name type="synonym">Caerostris bankana</name>
    <dbReference type="NCBI Taxonomy" id="172846"/>
    <lineage>
        <taxon>Eukaryota</taxon>
        <taxon>Metazoa</taxon>
        <taxon>Ecdysozoa</taxon>
        <taxon>Arthropoda</taxon>
        <taxon>Chelicerata</taxon>
        <taxon>Arachnida</taxon>
        <taxon>Araneae</taxon>
        <taxon>Araneomorphae</taxon>
        <taxon>Entelegynae</taxon>
        <taxon>Araneoidea</taxon>
        <taxon>Araneidae</taxon>
        <taxon>Caerostris</taxon>
    </lineage>
</organism>
<proteinExistence type="predicted"/>
<gene>
    <name evidence="1" type="primary">AVEN_227668_1</name>
    <name evidence="1" type="ORF">CEXT_202441</name>
</gene>
<protein>
    <submittedName>
        <fullName evidence="1">Uncharacterized protein</fullName>
    </submittedName>
</protein>
<keyword evidence="2" id="KW-1185">Reference proteome</keyword>
<reference evidence="1 2" key="1">
    <citation type="submission" date="2021-06" db="EMBL/GenBank/DDBJ databases">
        <title>Caerostris extrusa draft genome.</title>
        <authorList>
            <person name="Kono N."/>
            <person name="Arakawa K."/>
        </authorList>
    </citation>
    <scope>NUCLEOTIDE SEQUENCE [LARGE SCALE GENOMIC DNA]</scope>
</reference>
<evidence type="ECO:0000313" key="1">
    <source>
        <dbReference type="EMBL" id="GIY74969.1"/>
    </source>
</evidence>
<accession>A0AAV4VZ53</accession>
<sequence>MENIDNLLIVAQEQLIDMRESCNPNLKKDIFRRSSLDRQTTIYFWISLHRRLRHDASSGRKDRSQWLQNWLLQFRRRLWNYRRVDYIADVHGFRATVRTNEPGVFPENPAHVKVRIDDSKNLDLPIQQSIKNGPQLDYSSHIFSRYNFSTNHNQDKGGYSNSPHRQPVRAVILSDVDLPNPIGYADSQRLNPKEFFSGPSIDPDFIFDDKIANTGYDNSPTFSLIPNPTRYPRRLRDSRTRRKQRYEYKIHTPKGYEKLS</sequence>
<evidence type="ECO:0000313" key="2">
    <source>
        <dbReference type="Proteomes" id="UP001054945"/>
    </source>
</evidence>
<dbReference type="Proteomes" id="UP001054945">
    <property type="component" value="Unassembled WGS sequence"/>
</dbReference>
<comment type="caution">
    <text evidence="1">The sequence shown here is derived from an EMBL/GenBank/DDBJ whole genome shotgun (WGS) entry which is preliminary data.</text>
</comment>
<dbReference type="AlphaFoldDB" id="A0AAV4VZ53"/>